<dbReference type="RefSeq" id="XP_029657679.1">
    <property type="nucleotide sequence ID" value="XM_029801819.2"/>
</dbReference>
<dbReference type="Pfam" id="PF07653">
    <property type="entry name" value="SH3_2"/>
    <property type="match status" value="1"/>
</dbReference>
<dbReference type="GO" id="GO:0016477">
    <property type="term" value="P:cell migration"/>
    <property type="evidence" value="ECO:0007669"/>
    <property type="project" value="TreeGrafter"/>
</dbReference>
<dbReference type="Pfam" id="PF14429">
    <property type="entry name" value="DOCK-C2"/>
    <property type="match status" value="1"/>
</dbReference>
<evidence type="ECO:0000256" key="6">
    <source>
        <dbReference type="PROSITE-ProRule" id="PRU00192"/>
    </source>
</evidence>
<dbReference type="SMART" id="SM00326">
    <property type="entry name" value="SH3"/>
    <property type="match status" value="1"/>
</dbReference>
<dbReference type="GO" id="GO:0005737">
    <property type="term" value="C:cytoplasm"/>
    <property type="evidence" value="ECO:0007669"/>
    <property type="project" value="UniProtKB-SubCell"/>
</dbReference>
<feature type="region of interest" description="Disordered" evidence="8">
    <location>
        <begin position="1817"/>
        <end position="1845"/>
    </location>
</feature>
<dbReference type="InterPro" id="IPR027007">
    <property type="entry name" value="C2_DOCK-type_domain"/>
</dbReference>
<keyword evidence="3" id="KW-0963">Cytoplasm</keyword>
<dbReference type="PROSITE" id="PS51651">
    <property type="entry name" value="DOCKER"/>
    <property type="match status" value="1"/>
</dbReference>
<dbReference type="InterPro" id="IPR046773">
    <property type="entry name" value="DOCKER_Lobe_C"/>
</dbReference>
<evidence type="ECO:0000256" key="4">
    <source>
        <dbReference type="ARBA" id="ARBA00022553"/>
    </source>
</evidence>
<dbReference type="Pfam" id="PF06920">
    <property type="entry name" value="DHR-2_Lobe_A"/>
    <property type="match status" value="1"/>
</dbReference>
<feature type="domain" description="SH3" evidence="9">
    <location>
        <begin position="9"/>
        <end position="70"/>
    </location>
</feature>
<dbReference type="InterPro" id="IPR043162">
    <property type="entry name" value="DOCK_C_lobe_C"/>
</dbReference>
<evidence type="ECO:0000256" key="2">
    <source>
        <dbReference type="ARBA" id="ARBA00022443"/>
    </source>
</evidence>
<dbReference type="Pfam" id="PF20421">
    <property type="entry name" value="DHR-2_Lobe_C"/>
    <property type="match status" value="1"/>
</dbReference>
<dbReference type="Pfam" id="PF20422">
    <property type="entry name" value="DHR-2_Lobe_B"/>
    <property type="match status" value="1"/>
</dbReference>
<evidence type="ECO:0000256" key="7">
    <source>
        <dbReference type="PROSITE-ProRule" id="PRU00983"/>
    </source>
</evidence>
<feature type="compositionally biased region" description="Polar residues" evidence="8">
    <location>
        <begin position="1767"/>
        <end position="1776"/>
    </location>
</feature>
<dbReference type="PROSITE" id="PS50002">
    <property type="entry name" value="SH3"/>
    <property type="match status" value="1"/>
</dbReference>
<dbReference type="GO" id="GO:0007520">
    <property type="term" value="P:myoblast fusion"/>
    <property type="evidence" value="ECO:0007669"/>
    <property type="project" value="TreeGrafter"/>
</dbReference>
<evidence type="ECO:0000259" key="11">
    <source>
        <dbReference type="PROSITE" id="PS51651"/>
    </source>
</evidence>
<dbReference type="InterPro" id="IPR035892">
    <property type="entry name" value="C2_domain_sf"/>
</dbReference>
<dbReference type="GO" id="GO:0007264">
    <property type="term" value="P:small GTPase-mediated signal transduction"/>
    <property type="evidence" value="ECO:0007669"/>
    <property type="project" value="InterPro"/>
</dbReference>
<keyword evidence="12" id="KW-1185">Reference proteome</keyword>
<dbReference type="InterPro" id="IPR046769">
    <property type="entry name" value="DOCKER_Lobe_A"/>
</dbReference>
<reference evidence="13" key="1">
    <citation type="submission" date="2025-08" db="UniProtKB">
        <authorList>
            <consortium name="RefSeq"/>
        </authorList>
    </citation>
    <scope>IDENTIFICATION</scope>
</reference>
<dbReference type="Pfam" id="PF16172">
    <property type="entry name" value="DOCK_N"/>
    <property type="match status" value="1"/>
</dbReference>
<dbReference type="InterPro" id="IPR036028">
    <property type="entry name" value="SH3-like_dom_sf"/>
</dbReference>
<feature type="region of interest" description="Disordered" evidence="8">
    <location>
        <begin position="1767"/>
        <end position="1793"/>
    </location>
</feature>
<dbReference type="InterPro" id="IPR026791">
    <property type="entry name" value="DOCK"/>
</dbReference>
<dbReference type="GO" id="GO:0005085">
    <property type="term" value="F:guanyl-nucleotide exchange factor activity"/>
    <property type="evidence" value="ECO:0007669"/>
    <property type="project" value="UniProtKB-KW"/>
</dbReference>
<accession>A0A6P7TZ01</accession>
<name>A0A6P7TZ01_9MOLL</name>
<evidence type="ECO:0000256" key="8">
    <source>
        <dbReference type="SAM" id="MobiDB-lite"/>
    </source>
</evidence>
<dbReference type="Gene3D" id="1.25.40.410">
    <property type="match status" value="1"/>
</dbReference>
<evidence type="ECO:0000259" key="10">
    <source>
        <dbReference type="PROSITE" id="PS51650"/>
    </source>
</evidence>
<proteinExistence type="inferred from homology"/>
<comment type="similarity">
    <text evidence="7">Belongs to the DOCK family.</text>
</comment>
<evidence type="ECO:0000313" key="12">
    <source>
        <dbReference type="Proteomes" id="UP000515154"/>
    </source>
</evidence>
<feature type="compositionally biased region" description="Polar residues" evidence="8">
    <location>
        <begin position="1741"/>
        <end position="1750"/>
    </location>
</feature>
<feature type="compositionally biased region" description="Polar residues" evidence="8">
    <location>
        <begin position="1697"/>
        <end position="1714"/>
    </location>
</feature>
<dbReference type="Gene3D" id="1.20.1270.350">
    <property type="entry name" value="Dedicator of cytokinesis N-terminal subdomain"/>
    <property type="match status" value="1"/>
</dbReference>
<dbReference type="KEGG" id="osn:115231934"/>
<comment type="subcellular location">
    <subcellularLocation>
        <location evidence="1">Cytoplasm</location>
    </subcellularLocation>
</comment>
<evidence type="ECO:0000259" key="9">
    <source>
        <dbReference type="PROSITE" id="PS50002"/>
    </source>
</evidence>
<sequence>MAKWTATNTNERYGVVIYSYHGTAEKTLPLTVGQTVYIEEETDGWYKGYKIKNKHERGIFPKTYVFIKEATLSGCQELIYTGEPPIVAEITSVLREWSNIMYQLYENCDEKFLDIRNSVLDLMEWRSKILSQKMTVDELRDLKHKATSKIDSGNVSLKMDLVVRDDEGNIIDPQKTSTVKIYRQHVLAAKRIQENSRNSTEVEVKPLIQPTFGLYVMLRNFVCRIGEDADLLMNLYDEQTGNFISENYVVKWGKEGMPKDIDMLNNFRVVFTDLGSKDRQREKVFLLFQIVRIGTMDPRDMDNKKQTQGLRRPFGVAAMDVTAFIQGGSLECNEDTQHFIHVHMCGEREFLETVIKKITSGRESDHKGQGVWVSIKVLEGDSQQIWDDYPHLVLPGTAISRKIGFPEVIMPVEGDVRNEIYITLMQGEFNKGSKTSEKNVEVTIQVCNQKGETLENVISGGAGGEMMSRYSSCIYYHEDRPKWFETVKVAISTEEEFRGLHLKFLFKHRSSSEGKDKLEKPFAMAFIKLMNEDGTTLKDTIHDLLIYKAESKKVDNFKDYFDFPSTRYEFENCSSNFVNSRSSLQRGGLIISTKDFVQIKTYVCSTKLTHNVNLLGLLKWQEILNDSVALKKHLEELMTVDGEEIVKFLQDLLDSLFSILMQNNNSDTYENLVFTSLTHIISLISDRKYQQFRPVLDTYITITFSFAMAYSKLIVILKDYVDSATESNPTLFIAMKSLEYIMKFIIRSRFLFSIINDERGREQFEISLRQLFMSINQMMAHKADTTILVQGAALKYITATIPDVISVFSPTELSKLLVAFFDAIPPNRLSNQKMQSINNLVHSKLFEDSACRHILLPMILTHTSELLNNKREMPECANVLSDIMDSFYCTRNVDDLSIMIQKIFRTVIQTIIQMDWNQSLVGNYVAIMMAILSQMTQHHYTVYINSFATRFDLLDFLTEILMILQHLITENVYKNDWNEMILHQNSIILRALRFFATTIKSSFSDPFEYELWNGFFFCAVSFLTQKPLQLEKFSLNKRSKIIARYKDMRREMGFEIRSMWFKLDQNKHRFIPDLVGKILEMTLIPETILRKATIPIFFDMMQCEFQQISPDGRNSKNNFSEVENQIVTQLDVLVEGGCGDEEYMELMYEILKDLFEKHKQMAQQGEVFVEMIRKLLQRLLQYRTMIQDEVKDHRMSCIVNLLNFYHEICREELYVRYLHKLCDLHLDCDNFTEAACALNLYANMLEWSDKSVPPVLMSHQYPEYQTQLTLKERLYYDMIDYFERGKMWEKGIELCKELANLYENELFDYERLSELLKRQADLYVQIMKTLRYASEYFRVAYYGRGFPSFLQNQVYIYRGKEYERLTDFSARLLTMFPYAEKLTTLSTPGDDIKLSPKQYLQINAVTPCLDLKSQFKNKTVSESILSYYMVNEVQKFTYSRRMDDNVKDVKDMWLERTILVISHPLPGILRWFPVVSTEVVEVSPLETAIETLETTNKKLQGLIGQHNKDPSLRVDQLTMLLSGVVDPAVNKGILNYKEFYSTEFLMNHENDKNTVDMISRLKSLTLEQGALLRDALQVHKRLSPERIKPLHAHMEHRFAELCDCIEQECGLRIAEKDITNAMRRNQSSLSMSSSPRYSSSSIAAIAETGSHTLNHIPSPTTKSNTALRSRSISCASVAGVVAECANGFPLKSKNRRTSQLPDATNSASSSQRNSVEQRLELNEQLTPKRPLRPDSERRNSRPASSQFHSDQTLSVFHASASSLCSNVSNTLETPESTSDDSDFYGEPPPLPEKLTFADYTNTMGEDSQIVSHRLITTVGPKNKPPPPIPVEEEIPPVPRKPPLPR</sequence>
<feature type="domain" description="C2 DOCK-type" evidence="10">
    <location>
        <begin position="417"/>
        <end position="604"/>
    </location>
</feature>
<evidence type="ECO:0000256" key="1">
    <source>
        <dbReference type="ARBA" id="ARBA00004496"/>
    </source>
</evidence>
<protein>
    <submittedName>
        <fullName evidence="13">Dedicator of cytokinesis protein 1 isoform X1</fullName>
    </submittedName>
</protein>
<dbReference type="InterPro" id="IPR032376">
    <property type="entry name" value="DOCK_N"/>
</dbReference>
<dbReference type="Gene3D" id="1.20.58.740">
    <property type="match status" value="1"/>
</dbReference>
<feature type="domain" description="DOCKER" evidence="11">
    <location>
        <begin position="1205"/>
        <end position="1614"/>
    </location>
</feature>
<dbReference type="InterPro" id="IPR027357">
    <property type="entry name" value="DOCKER_dom"/>
</dbReference>
<dbReference type="InterPro" id="IPR046770">
    <property type="entry name" value="DOCKER_Lobe_B"/>
</dbReference>
<keyword evidence="2 6" id="KW-0728">SH3 domain</keyword>
<dbReference type="Gene3D" id="2.60.40.150">
    <property type="entry name" value="C2 domain"/>
    <property type="match status" value="1"/>
</dbReference>
<dbReference type="GO" id="GO:0005886">
    <property type="term" value="C:plasma membrane"/>
    <property type="evidence" value="ECO:0007669"/>
    <property type="project" value="TreeGrafter"/>
</dbReference>
<keyword evidence="5" id="KW-0344">Guanine-nucleotide releasing factor</keyword>
<organism evidence="12 13">
    <name type="scientific">Octopus sinensis</name>
    <name type="common">East Asian common octopus</name>
    <dbReference type="NCBI Taxonomy" id="2607531"/>
    <lineage>
        <taxon>Eukaryota</taxon>
        <taxon>Metazoa</taxon>
        <taxon>Spiralia</taxon>
        <taxon>Lophotrochozoa</taxon>
        <taxon>Mollusca</taxon>
        <taxon>Cephalopoda</taxon>
        <taxon>Coleoidea</taxon>
        <taxon>Octopodiformes</taxon>
        <taxon>Octopoda</taxon>
        <taxon>Incirrata</taxon>
        <taxon>Octopodidae</taxon>
        <taxon>Octopus</taxon>
    </lineage>
</organism>
<dbReference type="CDD" id="cd11872">
    <property type="entry name" value="SH3_DOCK_AB"/>
    <property type="match status" value="1"/>
</dbReference>
<dbReference type="PROSITE" id="PS51650">
    <property type="entry name" value="C2_DOCK"/>
    <property type="match status" value="1"/>
</dbReference>
<feature type="compositionally biased region" description="Pro residues" evidence="8">
    <location>
        <begin position="1822"/>
        <end position="1845"/>
    </location>
</feature>
<dbReference type="InterPro" id="IPR001452">
    <property type="entry name" value="SH3_domain"/>
</dbReference>
<feature type="region of interest" description="Disordered" evidence="8">
    <location>
        <begin position="1691"/>
        <end position="1750"/>
    </location>
</feature>
<dbReference type="PANTHER" id="PTHR45653">
    <property type="entry name" value="DEDICATOR OF CYTOKINESIS"/>
    <property type="match status" value="1"/>
</dbReference>
<keyword evidence="4" id="KW-0597">Phosphoprotein</keyword>
<dbReference type="PANTHER" id="PTHR45653:SF10">
    <property type="entry name" value="MYOBLAST CITY, ISOFORM B"/>
    <property type="match status" value="1"/>
</dbReference>
<evidence type="ECO:0000256" key="3">
    <source>
        <dbReference type="ARBA" id="ARBA00022490"/>
    </source>
</evidence>
<evidence type="ECO:0000256" key="5">
    <source>
        <dbReference type="ARBA" id="ARBA00022658"/>
    </source>
</evidence>
<dbReference type="Gene3D" id="2.30.30.40">
    <property type="entry name" value="SH3 Domains"/>
    <property type="match status" value="1"/>
</dbReference>
<gene>
    <name evidence="13" type="primary">LOC115231934</name>
</gene>
<evidence type="ECO:0000313" key="13">
    <source>
        <dbReference type="RefSeq" id="XP_029657679.1"/>
    </source>
</evidence>
<dbReference type="InterPro" id="IPR043161">
    <property type="entry name" value="DOCK_C_lobe_A"/>
</dbReference>
<dbReference type="InterPro" id="IPR042455">
    <property type="entry name" value="DOCK_N_sub1"/>
</dbReference>
<dbReference type="GO" id="GO:0031267">
    <property type="term" value="F:small GTPase binding"/>
    <property type="evidence" value="ECO:0007669"/>
    <property type="project" value="TreeGrafter"/>
</dbReference>
<dbReference type="SUPFAM" id="SSF50044">
    <property type="entry name" value="SH3-domain"/>
    <property type="match status" value="1"/>
</dbReference>
<dbReference type="Pfam" id="PF23554">
    <property type="entry name" value="TPR_DOCK"/>
    <property type="match status" value="1"/>
</dbReference>
<dbReference type="Proteomes" id="UP000515154">
    <property type="component" value="Linkage group LG2"/>
</dbReference>
<dbReference type="InterPro" id="IPR056372">
    <property type="entry name" value="TPR_DOCK"/>
</dbReference>